<dbReference type="EMBL" id="JAULSW010000004">
    <property type="protein sequence ID" value="KAK3385488.1"/>
    <property type="molecule type" value="Genomic_DNA"/>
</dbReference>
<comment type="caution">
    <text evidence="1">The sequence shown here is derived from an EMBL/GenBank/DDBJ whole genome shotgun (WGS) entry which is preliminary data.</text>
</comment>
<organism evidence="1 2">
    <name type="scientific">Podospora didyma</name>
    <dbReference type="NCBI Taxonomy" id="330526"/>
    <lineage>
        <taxon>Eukaryota</taxon>
        <taxon>Fungi</taxon>
        <taxon>Dikarya</taxon>
        <taxon>Ascomycota</taxon>
        <taxon>Pezizomycotina</taxon>
        <taxon>Sordariomycetes</taxon>
        <taxon>Sordariomycetidae</taxon>
        <taxon>Sordariales</taxon>
        <taxon>Podosporaceae</taxon>
        <taxon>Podospora</taxon>
    </lineage>
</organism>
<evidence type="ECO:0000313" key="2">
    <source>
        <dbReference type="Proteomes" id="UP001285441"/>
    </source>
</evidence>
<dbReference type="Proteomes" id="UP001285441">
    <property type="component" value="Unassembled WGS sequence"/>
</dbReference>
<gene>
    <name evidence="1" type="ORF">B0H63DRAFT_183466</name>
</gene>
<evidence type="ECO:0000313" key="1">
    <source>
        <dbReference type="EMBL" id="KAK3385488.1"/>
    </source>
</evidence>
<dbReference type="AlphaFoldDB" id="A0AAE0NPT1"/>
<name>A0AAE0NPT1_9PEZI</name>
<reference evidence="1" key="2">
    <citation type="submission" date="2023-06" db="EMBL/GenBank/DDBJ databases">
        <authorList>
            <consortium name="Lawrence Berkeley National Laboratory"/>
            <person name="Haridas S."/>
            <person name="Hensen N."/>
            <person name="Bonometti L."/>
            <person name="Westerberg I."/>
            <person name="Brannstrom I.O."/>
            <person name="Guillou S."/>
            <person name="Cros-Aarteil S."/>
            <person name="Calhoun S."/>
            <person name="Kuo A."/>
            <person name="Mondo S."/>
            <person name="Pangilinan J."/>
            <person name="Riley R."/>
            <person name="LaButti K."/>
            <person name="Andreopoulos B."/>
            <person name="Lipzen A."/>
            <person name="Chen C."/>
            <person name="Yanf M."/>
            <person name="Daum C."/>
            <person name="Ng V."/>
            <person name="Clum A."/>
            <person name="Steindorff A."/>
            <person name="Ohm R."/>
            <person name="Martin F."/>
            <person name="Silar P."/>
            <person name="Natvig D."/>
            <person name="Lalanne C."/>
            <person name="Gautier V."/>
            <person name="Ament-velasquez S.L."/>
            <person name="Kruys A."/>
            <person name="Hutchinson M.I."/>
            <person name="Powell A.J."/>
            <person name="Barry K."/>
            <person name="Miller A.N."/>
            <person name="Grigoriev I.V."/>
            <person name="Debuchy R."/>
            <person name="Gladieux P."/>
            <person name="Thoren M.H."/>
            <person name="Johannesson H."/>
        </authorList>
    </citation>
    <scope>NUCLEOTIDE SEQUENCE</scope>
    <source>
        <strain evidence="1">CBS 232.78</strain>
    </source>
</reference>
<protein>
    <submittedName>
        <fullName evidence="1">Uncharacterized protein</fullName>
    </submittedName>
</protein>
<keyword evidence="2" id="KW-1185">Reference proteome</keyword>
<accession>A0AAE0NPT1</accession>
<proteinExistence type="predicted"/>
<reference evidence="1" key="1">
    <citation type="journal article" date="2023" name="Mol. Phylogenet. Evol.">
        <title>Genome-scale phylogeny and comparative genomics of the fungal order Sordariales.</title>
        <authorList>
            <person name="Hensen N."/>
            <person name="Bonometti L."/>
            <person name="Westerberg I."/>
            <person name="Brannstrom I.O."/>
            <person name="Guillou S."/>
            <person name="Cros-Aarteil S."/>
            <person name="Calhoun S."/>
            <person name="Haridas S."/>
            <person name="Kuo A."/>
            <person name="Mondo S."/>
            <person name="Pangilinan J."/>
            <person name="Riley R."/>
            <person name="LaButti K."/>
            <person name="Andreopoulos B."/>
            <person name="Lipzen A."/>
            <person name="Chen C."/>
            <person name="Yan M."/>
            <person name="Daum C."/>
            <person name="Ng V."/>
            <person name="Clum A."/>
            <person name="Steindorff A."/>
            <person name="Ohm R.A."/>
            <person name="Martin F."/>
            <person name="Silar P."/>
            <person name="Natvig D.O."/>
            <person name="Lalanne C."/>
            <person name="Gautier V."/>
            <person name="Ament-Velasquez S.L."/>
            <person name="Kruys A."/>
            <person name="Hutchinson M.I."/>
            <person name="Powell A.J."/>
            <person name="Barry K."/>
            <person name="Miller A.N."/>
            <person name="Grigoriev I.V."/>
            <person name="Debuchy R."/>
            <person name="Gladieux P."/>
            <person name="Hiltunen Thoren M."/>
            <person name="Johannesson H."/>
        </authorList>
    </citation>
    <scope>NUCLEOTIDE SEQUENCE</scope>
    <source>
        <strain evidence="1">CBS 232.78</strain>
    </source>
</reference>
<sequence length="199" mass="22184">MDFLDFDMGRVSIPSETTLFELLSQCLAKFVTLFNINDSQGLLSDPSSLERMLRSIFDTDSRAFVTERSLRILAGLDGRDKACLFVQAVAGMTLIFQRLESALSQLSPRLFSRELQLFAESEQRRNMLEKVDGSPLFGSCYSKNTLVDFLAGAVSDREASRQYNLPSTTIGEDINVAWGGSRPCKNMGLPWGFTIMAIN</sequence>